<evidence type="ECO:0000313" key="1">
    <source>
        <dbReference type="EMBL" id="MUG67681.1"/>
    </source>
</evidence>
<dbReference type="GO" id="GO:0005829">
    <property type="term" value="C:cytosol"/>
    <property type="evidence" value="ECO:0007669"/>
    <property type="project" value="TreeGrafter"/>
</dbReference>
<dbReference type="Pfam" id="PF02082">
    <property type="entry name" value="Rrf2"/>
    <property type="match status" value="1"/>
</dbReference>
<reference evidence="2 3" key="1">
    <citation type="submission" date="2017-07" db="EMBL/GenBank/DDBJ databases">
        <title>Isolation and whole genome analysis of endospore-forming bacteria from heroin.</title>
        <authorList>
            <person name="Kalinowski J."/>
            <person name="Ahrens B."/>
            <person name="Al-Dilaimi A."/>
            <person name="Winkler A."/>
            <person name="Wibberg D."/>
            <person name="Schleenbecker U."/>
            <person name="Ruckert C."/>
            <person name="Wolfel R."/>
            <person name="Grass G."/>
        </authorList>
    </citation>
    <scope>NUCLEOTIDE SEQUENCE [LARGE SCALE GENOMIC DNA]</scope>
    <source>
        <strain evidence="2 3">7537-G1</strain>
    </source>
</reference>
<proteinExistence type="predicted"/>
<dbReference type="EMBL" id="NPBY01000036">
    <property type="protein sequence ID" value="PAD76566.1"/>
    <property type="molecule type" value="Genomic_DNA"/>
</dbReference>
<accession>A0A268ETV8</accession>
<organism evidence="2 3">
    <name type="scientific">Paenibacillus campinasensis</name>
    <dbReference type="NCBI Taxonomy" id="66347"/>
    <lineage>
        <taxon>Bacteria</taxon>
        <taxon>Bacillati</taxon>
        <taxon>Bacillota</taxon>
        <taxon>Bacilli</taxon>
        <taxon>Bacillales</taxon>
        <taxon>Paenibacillaceae</taxon>
        <taxon>Paenibacillus</taxon>
    </lineage>
</organism>
<reference evidence="1 4" key="2">
    <citation type="submission" date="2019-11" db="EMBL/GenBank/DDBJ databases">
        <title>Draft genome sequences of five Paenibacillus species of dairy origin.</title>
        <authorList>
            <person name="Olajide A.M."/>
            <person name="Chen S."/>
            <person name="Lapointe G."/>
        </authorList>
    </citation>
    <scope>NUCLEOTIDE SEQUENCE [LARGE SCALE GENOMIC DNA]</scope>
    <source>
        <strain evidence="1 4">3CS1</strain>
    </source>
</reference>
<name>A0A268ETV8_9BACL</name>
<dbReference type="SUPFAM" id="SSF46785">
    <property type="entry name" value="Winged helix' DNA-binding domain"/>
    <property type="match status" value="1"/>
</dbReference>
<protein>
    <submittedName>
        <fullName evidence="2">Transcriptional regulator</fullName>
    </submittedName>
</protein>
<gene>
    <name evidence="2" type="ORF">CHH67_11630</name>
    <name evidence="1" type="ORF">GNP94_16955</name>
</gene>
<dbReference type="EMBL" id="WOAA01000016">
    <property type="protein sequence ID" value="MUG67681.1"/>
    <property type="molecule type" value="Genomic_DNA"/>
</dbReference>
<dbReference type="InterPro" id="IPR036390">
    <property type="entry name" value="WH_DNA-bd_sf"/>
</dbReference>
<evidence type="ECO:0000313" key="3">
    <source>
        <dbReference type="Proteomes" id="UP000215596"/>
    </source>
</evidence>
<dbReference type="OrthoDB" id="32510at2"/>
<dbReference type="PROSITE" id="PS51197">
    <property type="entry name" value="HTH_RRF2_2"/>
    <property type="match status" value="1"/>
</dbReference>
<dbReference type="Proteomes" id="UP000215596">
    <property type="component" value="Unassembled WGS sequence"/>
</dbReference>
<dbReference type="Proteomes" id="UP000435177">
    <property type="component" value="Unassembled WGS sequence"/>
</dbReference>
<dbReference type="RefSeq" id="WP_095265357.1">
    <property type="nucleotide sequence ID" value="NZ_NPBY01000036.1"/>
</dbReference>
<comment type="caution">
    <text evidence="2">The sequence shown here is derived from an EMBL/GenBank/DDBJ whole genome shotgun (WGS) entry which is preliminary data.</text>
</comment>
<evidence type="ECO:0000313" key="4">
    <source>
        <dbReference type="Proteomes" id="UP000435177"/>
    </source>
</evidence>
<dbReference type="GO" id="GO:0003700">
    <property type="term" value="F:DNA-binding transcription factor activity"/>
    <property type="evidence" value="ECO:0007669"/>
    <property type="project" value="TreeGrafter"/>
</dbReference>
<keyword evidence="4" id="KW-1185">Reference proteome</keyword>
<sequence length="158" mass="17077">MNIGKDGAVGKSAASCQSSYKNFSLALQALVALEKHSGKCSSGDLALYLQSEPTVLRRILKALAQENIIESREGRDGGYRLIRSADSISLADVYNALHIHSHISAGMLDAAGEHHFGERIKCAFSDVISDLEESMLQVLSARTIADIAEKTKSDQQED</sequence>
<dbReference type="PANTHER" id="PTHR33221:SF15">
    <property type="entry name" value="HTH-TYPE TRANSCRIPTIONAL REGULATOR YWGB-RELATED"/>
    <property type="match status" value="1"/>
</dbReference>
<dbReference type="AlphaFoldDB" id="A0A268ETV8"/>
<dbReference type="PANTHER" id="PTHR33221">
    <property type="entry name" value="WINGED HELIX-TURN-HELIX TRANSCRIPTIONAL REGULATOR, RRF2 FAMILY"/>
    <property type="match status" value="1"/>
</dbReference>
<dbReference type="InterPro" id="IPR036388">
    <property type="entry name" value="WH-like_DNA-bd_sf"/>
</dbReference>
<evidence type="ECO:0000313" key="2">
    <source>
        <dbReference type="EMBL" id="PAD76566.1"/>
    </source>
</evidence>
<dbReference type="InterPro" id="IPR000944">
    <property type="entry name" value="Tscrpt_reg_Rrf2"/>
</dbReference>
<dbReference type="Gene3D" id="1.10.10.10">
    <property type="entry name" value="Winged helix-like DNA-binding domain superfamily/Winged helix DNA-binding domain"/>
    <property type="match status" value="1"/>
</dbReference>